<organism evidence="7 8">
    <name type="scientific">Crotalaria pallida</name>
    <name type="common">Smooth rattlebox</name>
    <name type="synonym">Crotalaria striata</name>
    <dbReference type="NCBI Taxonomy" id="3830"/>
    <lineage>
        <taxon>Eukaryota</taxon>
        <taxon>Viridiplantae</taxon>
        <taxon>Streptophyta</taxon>
        <taxon>Embryophyta</taxon>
        <taxon>Tracheophyta</taxon>
        <taxon>Spermatophyta</taxon>
        <taxon>Magnoliopsida</taxon>
        <taxon>eudicotyledons</taxon>
        <taxon>Gunneridae</taxon>
        <taxon>Pentapetalae</taxon>
        <taxon>rosids</taxon>
        <taxon>fabids</taxon>
        <taxon>Fabales</taxon>
        <taxon>Fabaceae</taxon>
        <taxon>Papilionoideae</taxon>
        <taxon>50 kb inversion clade</taxon>
        <taxon>genistoids sensu lato</taxon>
        <taxon>core genistoids</taxon>
        <taxon>Crotalarieae</taxon>
        <taxon>Crotalaria</taxon>
    </lineage>
</organism>
<evidence type="ECO:0000313" key="7">
    <source>
        <dbReference type="EMBL" id="KAK7275978.1"/>
    </source>
</evidence>
<reference evidence="7 8" key="1">
    <citation type="submission" date="2024-01" db="EMBL/GenBank/DDBJ databases">
        <title>The genomes of 5 underutilized Papilionoideae crops provide insights into root nodulation and disease resistanc.</title>
        <authorList>
            <person name="Yuan L."/>
        </authorList>
    </citation>
    <scope>NUCLEOTIDE SEQUENCE [LARGE SCALE GENOMIC DNA]</scope>
    <source>
        <strain evidence="7">ZHUSHIDOU_FW_LH</strain>
        <tissue evidence="7">Leaf</tissue>
    </source>
</reference>
<dbReference type="AlphaFoldDB" id="A0AAN9ICM9"/>
<dbReference type="CDD" id="cd00009">
    <property type="entry name" value="AAA"/>
    <property type="match status" value="1"/>
</dbReference>
<dbReference type="InterPro" id="IPR050311">
    <property type="entry name" value="ORC1/CDC6"/>
</dbReference>
<evidence type="ECO:0000256" key="5">
    <source>
        <dbReference type="SAM" id="MobiDB-lite"/>
    </source>
</evidence>
<comment type="caution">
    <text evidence="7">The sequence shown here is derived from an EMBL/GenBank/DDBJ whole genome shotgun (WGS) entry which is preliminary data.</text>
</comment>
<proteinExistence type="inferred from homology"/>
<feature type="domain" description="Cdc6 C-terminal" evidence="6">
    <location>
        <begin position="548"/>
        <end position="627"/>
    </location>
</feature>
<dbReference type="Pfam" id="PF09079">
    <property type="entry name" value="WHD_Cdc6"/>
    <property type="match status" value="1"/>
</dbReference>
<dbReference type="GO" id="GO:0016887">
    <property type="term" value="F:ATP hydrolysis activity"/>
    <property type="evidence" value="ECO:0007669"/>
    <property type="project" value="InterPro"/>
</dbReference>
<feature type="compositionally biased region" description="Basic residues" evidence="5">
    <location>
        <begin position="12"/>
        <end position="28"/>
    </location>
</feature>
<evidence type="ECO:0000256" key="1">
    <source>
        <dbReference type="ARBA" id="ARBA00006184"/>
    </source>
</evidence>
<dbReference type="Gene3D" id="1.10.8.60">
    <property type="match status" value="1"/>
</dbReference>
<dbReference type="InterPro" id="IPR036388">
    <property type="entry name" value="WH-like_DNA-bd_sf"/>
</dbReference>
<dbReference type="SUPFAM" id="SSF52540">
    <property type="entry name" value="P-loop containing nucleoside triphosphate hydrolases"/>
    <property type="match status" value="1"/>
</dbReference>
<dbReference type="InterPro" id="IPR027417">
    <property type="entry name" value="P-loop_NTPase"/>
</dbReference>
<dbReference type="InterPro" id="IPR054425">
    <property type="entry name" value="Cdc6_ORC1-like_ATPase_lid"/>
</dbReference>
<protein>
    <recommendedName>
        <fullName evidence="6">Cdc6 C-terminal domain-containing protein</fullName>
    </recommendedName>
</protein>
<keyword evidence="2" id="KW-0132">Cell division</keyword>
<dbReference type="GO" id="GO:0003688">
    <property type="term" value="F:DNA replication origin binding"/>
    <property type="evidence" value="ECO:0007669"/>
    <property type="project" value="TreeGrafter"/>
</dbReference>
<dbReference type="GO" id="GO:0051301">
    <property type="term" value="P:cell division"/>
    <property type="evidence" value="ECO:0007669"/>
    <property type="project" value="UniProtKB-KW"/>
</dbReference>
<comment type="similarity">
    <text evidence="1">Belongs to the CDC6/cdc18 family.</text>
</comment>
<dbReference type="SUPFAM" id="SSF46785">
    <property type="entry name" value="Winged helix' DNA-binding domain"/>
    <property type="match status" value="1"/>
</dbReference>
<dbReference type="GO" id="GO:0033314">
    <property type="term" value="P:mitotic DNA replication checkpoint signaling"/>
    <property type="evidence" value="ECO:0007669"/>
    <property type="project" value="TreeGrafter"/>
</dbReference>
<gene>
    <name evidence="7" type="ORF">RIF29_17106</name>
</gene>
<dbReference type="Proteomes" id="UP001372338">
    <property type="component" value="Unassembled WGS sequence"/>
</dbReference>
<evidence type="ECO:0000256" key="3">
    <source>
        <dbReference type="ARBA" id="ARBA00022705"/>
    </source>
</evidence>
<dbReference type="PANTHER" id="PTHR10763:SF26">
    <property type="entry name" value="CELL DIVISION CONTROL PROTEIN 6 HOMOLOG"/>
    <property type="match status" value="1"/>
</dbReference>
<sequence>MPSIASDCTPQKKLRFTSHSAPKRKSQRRCSNASPRTSLTENDVVSTRFGDKPADSGNVAAKLELDPKCTAESTPQKRKLRSHAALEASTLSPLTPPPSESRPVQRRNVASPHTSLNGIDVASICADDKQVESCNVAAKLTWDPKDIAADSTPQKRKLRSYAASEAQIPFPPTTFPSTWEPQRRRIVASPHTLQENNVVSIYAGDRQAESGDGAAKLKWNPTDREQLRLVKEALHVSTEPSRIGCREDEQNMVLDFCKVCVAKEKAGSLYICGCPGTGKSLTMEKVKGLLLNWASEAGFQQPDVLSVTCTKLVNTSDIFTEILGLNQPPGKKLTDTPLKQLQNMYSQKSSRKNMVLIVADELDFLITKDRAVLHDLFMLTTLPFSRCILIGVANAIDLADRFLPRLASLNCKPVVVTFRAYSKDQILRILQERLSELPFNVFQHQALELCARKVAAACGDMRKALCICSGAIERLEAEIRKSTGESNTALEERESSDQKIAATTSDDMKKYEFDTVRVDHMALSLSKTYRSPVVDTIQSLPLYQQIVLCSSMKHFRGTKKDTILGELYKSYTGICKLSQIQPAGFLEFADMCRVLNDQGLIKLGPSREDKLKRVTLKVDEADITFSLQGIRFFQNCLQ</sequence>
<keyword evidence="4" id="KW-0131">Cell cycle</keyword>
<accession>A0AAN9ICM9</accession>
<dbReference type="GO" id="GO:0006270">
    <property type="term" value="P:DNA replication initiation"/>
    <property type="evidence" value="ECO:0007669"/>
    <property type="project" value="TreeGrafter"/>
</dbReference>
<dbReference type="Pfam" id="PF22606">
    <property type="entry name" value="Cdc6-ORC-like_ATPase_lid"/>
    <property type="match status" value="1"/>
</dbReference>
<keyword evidence="3" id="KW-0235">DNA replication</keyword>
<evidence type="ECO:0000256" key="2">
    <source>
        <dbReference type="ARBA" id="ARBA00022618"/>
    </source>
</evidence>
<feature type="region of interest" description="Disordered" evidence="5">
    <location>
        <begin position="1"/>
        <end position="113"/>
    </location>
</feature>
<dbReference type="SMART" id="SM01074">
    <property type="entry name" value="Cdc6_C"/>
    <property type="match status" value="1"/>
</dbReference>
<dbReference type="Gene3D" id="3.40.50.300">
    <property type="entry name" value="P-loop containing nucleotide triphosphate hydrolases"/>
    <property type="match status" value="1"/>
</dbReference>
<evidence type="ECO:0000259" key="6">
    <source>
        <dbReference type="SMART" id="SM01074"/>
    </source>
</evidence>
<dbReference type="CDD" id="cd08768">
    <property type="entry name" value="Cdc6_C"/>
    <property type="match status" value="1"/>
</dbReference>
<feature type="compositionally biased region" description="Polar residues" evidence="5">
    <location>
        <begin position="29"/>
        <end position="45"/>
    </location>
</feature>
<dbReference type="EMBL" id="JAYWIO010000003">
    <property type="protein sequence ID" value="KAK7275978.1"/>
    <property type="molecule type" value="Genomic_DNA"/>
</dbReference>
<dbReference type="Gene3D" id="1.10.10.10">
    <property type="entry name" value="Winged helix-like DNA-binding domain superfamily/Winged helix DNA-binding domain"/>
    <property type="match status" value="1"/>
</dbReference>
<keyword evidence="8" id="KW-1185">Reference proteome</keyword>
<evidence type="ECO:0000313" key="8">
    <source>
        <dbReference type="Proteomes" id="UP001372338"/>
    </source>
</evidence>
<dbReference type="InterPro" id="IPR015163">
    <property type="entry name" value="Cdc6_C"/>
</dbReference>
<name>A0AAN9ICM9_CROPI</name>
<dbReference type="FunFam" id="3.40.50.300:FF:000547">
    <property type="entry name" value="Cell division control protein"/>
    <property type="match status" value="1"/>
</dbReference>
<dbReference type="GO" id="GO:0005634">
    <property type="term" value="C:nucleus"/>
    <property type="evidence" value="ECO:0007669"/>
    <property type="project" value="TreeGrafter"/>
</dbReference>
<evidence type="ECO:0000256" key="4">
    <source>
        <dbReference type="ARBA" id="ARBA00023306"/>
    </source>
</evidence>
<dbReference type="InterPro" id="IPR036390">
    <property type="entry name" value="WH_DNA-bd_sf"/>
</dbReference>
<dbReference type="InterPro" id="IPR049945">
    <property type="entry name" value="AAA_22"/>
</dbReference>
<dbReference type="Pfam" id="PF13401">
    <property type="entry name" value="AAA_22"/>
    <property type="match status" value="1"/>
</dbReference>
<dbReference type="PANTHER" id="PTHR10763">
    <property type="entry name" value="CELL DIVISION CONTROL PROTEIN 6-RELATED"/>
    <property type="match status" value="1"/>
</dbReference>